<protein>
    <recommendedName>
        <fullName evidence="4">Transcription factor domain-containing protein</fullName>
    </recommendedName>
</protein>
<dbReference type="EMBL" id="PVWQ01000001">
    <property type="protein sequence ID" value="RDW92941.1"/>
    <property type="molecule type" value="Genomic_DNA"/>
</dbReference>
<keyword evidence="3" id="KW-1185">Reference proteome</keyword>
<keyword evidence="1" id="KW-0539">Nucleus</keyword>
<sequence length="529" mass="59568">MEHAVPQTSNLPGLPLSYSDLVCKEHPDPLSSLLCFNLPRSLSGQTGPSPLSIFSSVGKQWLQNAVGDEPLDWDVLSPMFAPDPSLDMDYSPLRRPFIPLPAKDDARCLLNIYFQSFNTFCPTFDEHEFMLHFELEYPVQPEPCPAKWACVNAALALAASLDPRLSGQAGLFWKNAMMSWAPSSWKRRAFIPHRLWWLWYVPHQMDFRNRLLTRYQAVYSIGTFQSQTSSTIIPMAIRTLHGLSPTETNGSKHFEIVLVLARSLDIDHALQGGDPPTDLSDGDLYRAMPVQEMGTDSIRSFDFYEAFSALTRLKEDVYRELYSVSARKKSDSKVLARVGGLDARLEDWKHTIPEEYRPGRPTAAETIKQGNCVLVVYMHLSYHNCLLAIHRRTASFTAASLRLDSSLKMGNAIRSLNTRALISSRLCAEASRATLQLVRFIPVGSQLACGLIISHIVFALKLFAVTIVQDPSSPRVQFDLRLIRNVEAFLSQLPISAGDKGISKLREYCERYREVTENAMKQGAIQKRQ</sequence>
<dbReference type="GeneID" id="38110633"/>
<dbReference type="OrthoDB" id="4487712at2759"/>
<dbReference type="GO" id="GO:0003700">
    <property type="term" value="F:DNA-binding transcription factor activity"/>
    <property type="evidence" value="ECO:0007669"/>
    <property type="project" value="InterPro"/>
</dbReference>
<dbReference type="AlphaFoldDB" id="A0A3D8T3B2"/>
<accession>A0A3D8T3B2</accession>
<gene>
    <name evidence="2" type="ORF">DSM5745_00263</name>
</gene>
<dbReference type="STRING" id="1810919.A0A3D8T3B2"/>
<evidence type="ECO:0008006" key="4">
    <source>
        <dbReference type="Google" id="ProtNLM"/>
    </source>
</evidence>
<comment type="caution">
    <text evidence="2">The sequence shown here is derived from an EMBL/GenBank/DDBJ whole genome shotgun (WGS) entry which is preliminary data.</text>
</comment>
<evidence type="ECO:0000256" key="1">
    <source>
        <dbReference type="ARBA" id="ARBA00023242"/>
    </source>
</evidence>
<dbReference type="InterPro" id="IPR050987">
    <property type="entry name" value="AtrR-like"/>
</dbReference>
<evidence type="ECO:0000313" key="2">
    <source>
        <dbReference type="EMBL" id="RDW92941.1"/>
    </source>
</evidence>
<proteinExistence type="predicted"/>
<name>A0A3D8T3B2_9EURO</name>
<reference evidence="2 3" key="1">
    <citation type="journal article" date="2018" name="IMA Fungus">
        <title>IMA Genome-F 9: Draft genome sequence of Annulohypoxylon stygium, Aspergillus mulundensis, Berkeleyomyces basicola (syn. Thielaviopsis basicola), Ceratocystis smalleyi, two Cercospora beticola strains, Coleophoma cylindrospora, Fusarium fracticaudum, Phialophora cf. hyalina, and Morchella septimelata.</title>
        <authorList>
            <person name="Wingfield B.D."/>
            <person name="Bills G.F."/>
            <person name="Dong Y."/>
            <person name="Huang W."/>
            <person name="Nel W.J."/>
            <person name="Swalarsk-Parry B.S."/>
            <person name="Vaghefi N."/>
            <person name="Wilken P.M."/>
            <person name="An Z."/>
            <person name="de Beer Z.W."/>
            <person name="De Vos L."/>
            <person name="Chen L."/>
            <person name="Duong T.A."/>
            <person name="Gao Y."/>
            <person name="Hammerbacher A."/>
            <person name="Kikkert J.R."/>
            <person name="Li Y."/>
            <person name="Li H."/>
            <person name="Li K."/>
            <person name="Li Q."/>
            <person name="Liu X."/>
            <person name="Ma X."/>
            <person name="Naidoo K."/>
            <person name="Pethybridge S.J."/>
            <person name="Sun J."/>
            <person name="Steenkamp E.T."/>
            <person name="van der Nest M.A."/>
            <person name="van Wyk S."/>
            <person name="Wingfield M.J."/>
            <person name="Xiong C."/>
            <person name="Yue Q."/>
            <person name="Zhang X."/>
        </authorList>
    </citation>
    <scope>NUCLEOTIDE SEQUENCE [LARGE SCALE GENOMIC DNA]</scope>
    <source>
        <strain evidence="2 3">DSM 5745</strain>
    </source>
</reference>
<dbReference type="PANTHER" id="PTHR46910">
    <property type="entry name" value="TRANSCRIPTION FACTOR PDR1"/>
    <property type="match status" value="1"/>
</dbReference>
<dbReference type="RefSeq" id="XP_026608124.1">
    <property type="nucleotide sequence ID" value="XM_026742279.1"/>
</dbReference>
<evidence type="ECO:0000313" key="3">
    <source>
        <dbReference type="Proteomes" id="UP000256690"/>
    </source>
</evidence>
<dbReference type="Proteomes" id="UP000256690">
    <property type="component" value="Unassembled WGS sequence"/>
</dbReference>
<dbReference type="CDD" id="cd12148">
    <property type="entry name" value="fungal_TF_MHR"/>
    <property type="match status" value="1"/>
</dbReference>
<dbReference type="PANTHER" id="PTHR46910:SF25">
    <property type="entry name" value="ABC-TRANSPORTER-REGULATING TRANSCRIPTION FACTOR"/>
    <property type="match status" value="1"/>
</dbReference>
<organism evidence="2 3">
    <name type="scientific">Aspergillus mulundensis</name>
    <dbReference type="NCBI Taxonomy" id="1810919"/>
    <lineage>
        <taxon>Eukaryota</taxon>
        <taxon>Fungi</taxon>
        <taxon>Dikarya</taxon>
        <taxon>Ascomycota</taxon>
        <taxon>Pezizomycotina</taxon>
        <taxon>Eurotiomycetes</taxon>
        <taxon>Eurotiomycetidae</taxon>
        <taxon>Eurotiales</taxon>
        <taxon>Aspergillaceae</taxon>
        <taxon>Aspergillus</taxon>
        <taxon>Aspergillus subgen. Nidulantes</taxon>
    </lineage>
</organism>